<sequence>MSVAAPAAAKPAVTANTVTRDLELGDFNKGYLNLLSQLTKVGDYDEGTFTGKAWVEEQPGAFQGQCARLRPRPLSAMLLAARFEELSKMKDTYRVVVIEDLDKQQIIATATLVVELKFIRGCGKCGHIEDVVVDSTYRGLRLGLRELGCYKVILDCSEDNAPFYEKCGLIKKEVQMVKYL</sequence>
<keyword evidence="1" id="KW-0012">Acyltransferase</keyword>
<keyword evidence="4" id="KW-1185">Reference proteome</keyword>
<evidence type="ECO:0000256" key="1">
    <source>
        <dbReference type="RuleBase" id="RU365086"/>
    </source>
</evidence>
<comment type="catalytic activity">
    <reaction evidence="1">
        <text>D-glucosamine 6-phosphate + acetyl-CoA = N-acetyl-D-glucosamine 6-phosphate + CoA + H(+)</text>
        <dbReference type="Rhea" id="RHEA:10292"/>
        <dbReference type="ChEBI" id="CHEBI:15378"/>
        <dbReference type="ChEBI" id="CHEBI:57287"/>
        <dbReference type="ChEBI" id="CHEBI:57288"/>
        <dbReference type="ChEBI" id="CHEBI:57513"/>
        <dbReference type="ChEBI" id="CHEBI:58725"/>
        <dbReference type="EC" id="2.3.1.4"/>
    </reaction>
</comment>
<dbReference type="InterPro" id="IPR039143">
    <property type="entry name" value="GNPNAT1-like"/>
</dbReference>
<evidence type="ECO:0000259" key="2">
    <source>
        <dbReference type="Pfam" id="PF00583"/>
    </source>
</evidence>
<reference evidence="3 4" key="1">
    <citation type="journal article" date="2010" name="Plant Cell">
        <title>The Chlorella variabilis NC64A genome reveals adaptation to photosymbiosis, coevolution with viruses, and cryptic sex.</title>
        <authorList>
            <person name="Blanc G."/>
            <person name="Duncan G."/>
            <person name="Agarkova I."/>
            <person name="Borodovsky M."/>
            <person name="Gurnon J."/>
            <person name="Kuo A."/>
            <person name="Lindquist E."/>
            <person name="Lucas S."/>
            <person name="Pangilinan J."/>
            <person name="Polle J."/>
            <person name="Salamov A."/>
            <person name="Terry A."/>
            <person name="Yamada T."/>
            <person name="Dunigan D.D."/>
            <person name="Grigoriev I.V."/>
            <person name="Claverie J.M."/>
            <person name="Van Etten J.L."/>
        </authorList>
    </citation>
    <scope>NUCLEOTIDE SEQUENCE [LARGE SCALE GENOMIC DNA]</scope>
    <source>
        <strain evidence="3 4">NC64A</strain>
    </source>
</reference>
<dbReference type="AlphaFoldDB" id="E1Z6N2"/>
<dbReference type="SUPFAM" id="SSF55729">
    <property type="entry name" value="Acyl-CoA N-acyltransferases (Nat)"/>
    <property type="match status" value="1"/>
</dbReference>
<dbReference type="KEGG" id="cvr:CHLNCDRAFT_56820"/>
<gene>
    <name evidence="3" type="ORF">CHLNCDRAFT_56820</name>
</gene>
<dbReference type="InterPro" id="IPR016181">
    <property type="entry name" value="Acyl_CoA_acyltransferase"/>
</dbReference>
<dbReference type="PANTHER" id="PTHR13355:SF11">
    <property type="entry name" value="GLUCOSAMINE 6-PHOSPHATE N-ACETYLTRANSFERASE"/>
    <property type="match status" value="1"/>
</dbReference>
<proteinExistence type="inferred from homology"/>
<dbReference type="CDD" id="cd04301">
    <property type="entry name" value="NAT_SF"/>
    <property type="match status" value="1"/>
</dbReference>
<comment type="subunit">
    <text evidence="1">Homodimer.</text>
</comment>
<dbReference type="EMBL" id="GL433837">
    <property type="protein sequence ID" value="EFN58379.1"/>
    <property type="molecule type" value="Genomic_DNA"/>
</dbReference>
<dbReference type="EC" id="2.3.1.4" evidence="1"/>
<dbReference type="PANTHER" id="PTHR13355">
    <property type="entry name" value="GLUCOSAMINE 6-PHOSPHATE N-ACETYLTRANSFERASE"/>
    <property type="match status" value="1"/>
</dbReference>
<name>E1Z6N2_CHLVA</name>
<dbReference type="GeneID" id="17357871"/>
<evidence type="ECO:0000313" key="3">
    <source>
        <dbReference type="EMBL" id="EFN58379.1"/>
    </source>
</evidence>
<organism evidence="4">
    <name type="scientific">Chlorella variabilis</name>
    <name type="common">Green alga</name>
    <dbReference type="NCBI Taxonomy" id="554065"/>
    <lineage>
        <taxon>Eukaryota</taxon>
        <taxon>Viridiplantae</taxon>
        <taxon>Chlorophyta</taxon>
        <taxon>core chlorophytes</taxon>
        <taxon>Trebouxiophyceae</taxon>
        <taxon>Chlorellales</taxon>
        <taxon>Chlorellaceae</taxon>
        <taxon>Chlorella clade</taxon>
        <taxon>Chlorella</taxon>
    </lineage>
</organism>
<dbReference type="Proteomes" id="UP000008141">
    <property type="component" value="Unassembled WGS sequence"/>
</dbReference>
<dbReference type="Gene3D" id="3.40.630.30">
    <property type="match status" value="1"/>
</dbReference>
<dbReference type="RefSeq" id="XP_005850481.1">
    <property type="nucleotide sequence ID" value="XM_005850419.1"/>
</dbReference>
<dbReference type="STRING" id="554065.E1Z6N2"/>
<dbReference type="InParanoid" id="E1Z6N2"/>
<dbReference type="eggNOG" id="KOG3396">
    <property type="taxonomic scope" value="Eukaryota"/>
</dbReference>
<dbReference type="FunCoup" id="E1Z6N2">
    <property type="interactions" value="894"/>
</dbReference>
<dbReference type="GO" id="GO:0006048">
    <property type="term" value="P:UDP-N-acetylglucosamine biosynthetic process"/>
    <property type="evidence" value="ECO:0007669"/>
    <property type="project" value="UniProtKB-UniRule"/>
</dbReference>
<feature type="domain" description="N-acetyltransferase" evidence="2">
    <location>
        <begin position="90"/>
        <end position="168"/>
    </location>
</feature>
<comment type="pathway">
    <text evidence="1">Nucleotide-sugar biosynthesis; UDP-N-acetyl-alpha-D-glucosamine biosynthesis; N-acetyl-alpha-D-glucosamine 1-phosphate from alpha-D-glucosamine 6-phosphate (route I): step 1/2.</text>
</comment>
<comment type="similarity">
    <text evidence="1">Belongs to the acetyltransferase family. GNA1 subfamily.</text>
</comment>
<accession>E1Z6N2</accession>
<dbReference type="InterPro" id="IPR000182">
    <property type="entry name" value="GNAT_dom"/>
</dbReference>
<dbReference type="GO" id="GO:0004343">
    <property type="term" value="F:glucosamine 6-phosphate N-acetyltransferase activity"/>
    <property type="evidence" value="ECO:0007669"/>
    <property type="project" value="UniProtKB-UniRule"/>
</dbReference>
<evidence type="ECO:0000313" key="4">
    <source>
        <dbReference type="Proteomes" id="UP000008141"/>
    </source>
</evidence>
<dbReference type="UniPathway" id="UPA00113">
    <property type="reaction ID" value="UER00529"/>
</dbReference>
<protein>
    <recommendedName>
        <fullName evidence="1">Glucosamine 6-phosphate N-acetyltransferase</fullName>
        <ecNumber evidence="1">2.3.1.4</ecNumber>
    </recommendedName>
</protein>
<keyword evidence="1" id="KW-0808">Transferase</keyword>
<dbReference type="Pfam" id="PF00583">
    <property type="entry name" value="Acetyltransf_1"/>
    <property type="match status" value="1"/>
</dbReference>
<dbReference type="OrthoDB" id="10039976at2759"/>